<dbReference type="InterPro" id="IPR003661">
    <property type="entry name" value="HisK_dim/P_dom"/>
</dbReference>
<dbReference type="Gene3D" id="6.10.340.10">
    <property type="match status" value="1"/>
</dbReference>
<comment type="catalytic activity">
    <reaction evidence="1">
        <text>ATP + protein L-histidine = ADP + protein N-phospho-L-histidine.</text>
        <dbReference type="EC" id="2.7.13.3"/>
    </reaction>
</comment>
<evidence type="ECO:0000256" key="7">
    <source>
        <dbReference type="ARBA" id="ARBA00022741"/>
    </source>
</evidence>
<keyword evidence="5" id="KW-0597">Phosphoprotein</keyword>
<dbReference type="SMART" id="SM00388">
    <property type="entry name" value="HisKA"/>
    <property type="match status" value="1"/>
</dbReference>
<dbReference type="InterPro" id="IPR036097">
    <property type="entry name" value="HisK_dim/P_sf"/>
</dbReference>
<evidence type="ECO:0000313" key="12">
    <source>
        <dbReference type="EMBL" id="BCR06281.1"/>
    </source>
</evidence>
<organism evidence="12 13">
    <name type="scientific">Desulfuromonas versatilis</name>
    <dbReference type="NCBI Taxonomy" id="2802975"/>
    <lineage>
        <taxon>Bacteria</taxon>
        <taxon>Pseudomonadati</taxon>
        <taxon>Thermodesulfobacteriota</taxon>
        <taxon>Desulfuromonadia</taxon>
        <taxon>Desulfuromonadales</taxon>
        <taxon>Desulfuromonadaceae</taxon>
        <taxon>Desulfuromonas</taxon>
    </lineage>
</organism>
<evidence type="ECO:0000256" key="5">
    <source>
        <dbReference type="ARBA" id="ARBA00022553"/>
    </source>
</evidence>
<dbReference type="PROSITE" id="PS50109">
    <property type="entry name" value="HIS_KIN"/>
    <property type="match status" value="1"/>
</dbReference>
<proteinExistence type="predicted"/>
<dbReference type="PANTHER" id="PTHR44936">
    <property type="entry name" value="SENSOR PROTEIN CREC"/>
    <property type="match status" value="1"/>
</dbReference>
<dbReference type="InterPro" id="IPR004358">
    <property type="entry name" value="Sig_transdc_His_kin-like_C"/>
</dbReference>
<dbReference type="PANTHER" id="PTHR44936:SF10">
    <property type="entry name" value="SENSOR PROTEIN RSTB"/>
    <property type="match status" value="1"/>
</dbReference>
<dbReference type="InterPro" id="IPR036890">
    <property type="entry name" value="HATPase_C_sf"/>
</dbReference>
<evidence type="ECO:0000256" key="8">
    <source>
        <dbReference type="ARBA" id="ARBA00022777"/>
    </source>
</evidence>
<dbReference type="Gene3D" id="3.30.565.10">
    <property type="entry name" value="Histidine kinase-like ATPase, C-terminal domain"/>
    <property type="match status" value="1"/>
</dbReference>
<keyword evidence="8" id="KW-0418">Kinase</keyword>
<reference evidence="12 13" key="2">
    <citation type="journal article" date="2021" name="Int. J. Syst. Evol. Microbiol.">
        <title>Isolation and Polyphasic Characterization of Desulfuromonas versatilis sp. Nov., an Electrogenic Bacteria Capable of Versatile Metabolism Isolated from a Graphene Oxide-Reducing Enrichment Culture.</title>
        <authorList>
            <person name="Xie L."/>
            <person name="Yoshida N."/>
            <person name="Ishii S."/>
            <person name="Meng L."/>
        </authorList>
    </citation>
    <scope>NUCLEOTIDE SEQUENCE [LARGE SCALE GENOMIC DNA]</scope>
    <source>
        <strain evidence="12 13">NIT-T3</strain>
    </source>
</reference>
<evidence type="ECO:0000256" key="2">
    <source>
        <dbReference type="ARBA" id="ARBA00004651"/>
    </source>
</evidence>
<feature type="transmembrane region" description="Helical" evidence="10">
    <location>
        <begin position="136"/>
        <end position="157"/>
    </location>
</feature>
<evidence type="ECO:0000313" key="13">
    <source>
        <dbReference type="Proteomes" id="UP001319827"/>
    </source>
</evidence>
<dbReference type="Proteomes" id="UP001319827">
    <property type="component" value="Chromosome"/>
</dbReference>
<keyword evidence="10" id="KW-0812">Transmembrane</keyword>
<dbReference type="InterPro" id="IPR005467">
    <property type="entry name" value="His_kinase_dom"/>
</dbReference>
<dbReference type="SMART" id="SM00387">
    <property type="entry name" value="HATPase_c"/>
    <property type="match status" value="1"/>
</dbReference>
<dbReference type="EMBL" id="AP024355">
    <property type="protein sequence ID" value="BCR06281.1"/>
    <property type="molecule type" value="Genomic_DNA"/>
</dbReference>
<dbReference type="Pfam" id="PF00512">
    <property type="entry name" value="HisKA"/>
    <property type="match status" value="1"/>
</dbReference>
<dbReference type="SUPFAM" id="SSF55874">
    <property type="entry name" value="ATPase domain of HSP90 chaperone/DNA topoisomerase II/histidine kinase"/>
    <property type="match status" value="1"/>
</dbReference>
<keyword evidence="6" id="KW-0808">Transferase</keyword>
<keyword evidence="4" id="KW-1003">Cell membrane</keyword>
<protein>
    <recommendedName>
        <fullName evidence="3">histidine kinase</fullName>
        <ecNumber evidence="3">2.7.13.3</ecNumber>
    </recommendedName>
</protein>
<evidence type="ECO:0000256" key="4">
    <source>
        <dbReference type="ARBA" id="ARBA00022475"/>
    </source>
</evidence>
<dbReference type="Gene3D" id="1.10.287.130">
    <property type="match status" value="1"/>
</dbReference>
<dbReference type="InterPro" id="IPR003594">
    <property type="entry name" value="HATPase_dom"/>
</dbReference>
<sequence>MKFYQSIRIRIVAGILLFGTLLIFFHAGITFIVVRNNTSKMITNLIETEMDSFLYKYEKDHATPLPHSKYIDVYKGVEAVPEEFRALVTGLPSGVHTIADPNKRHPVYVGVMELSGNDVPYFMFFQGREFLEENAWLYPGQVLMISLALLLIPGILLSYTTSRMLFAPVVTLMEQIKGLNPENIPARFTQKHADNEIGILTRTIETTMNRINAFIQREKQFTRDASHELRTPLTIVKGAVEIMETQPELETNPLLKKPLKRISRSVQDMETTINTFLWLAREESETAELCRVEPVVKKAISDNQYLLENKVVQVQIDVRKDKSVRVKEEILYIAVTNLIRNAFHFTSQGSVIVTIDDTSIGIADTGVGIEAEKLDAVTQAHVKGEKSQGFGLGLSIVSRLCKRFGWQLIIESEPDQGTRVRIMWQDG</sequence>
<feature type="domain" description="Histidine kinase" evidence="11">
    <location>
        <begin position="224"/>
        <end position="427"/>
    </location>
</feature>
<evidence type="ECO:0000259" key="11">
    <source>
        <dbReference type="PROSITE" id="PS50109"/>
    </source>
</evidence>
<dbReference type="EC" id="2.7.13.3" evidence="3"/>
<dbReference type="CDD" id="cd00082">
    <property type="entry name" value="HisKA"/>
    <property type="match status" value="1"/>
</dbReference>
<dbReference type="SUPFAM" id="SSF47384">
    <property type="entry name" value="Homodimeric domain of signal transducing histidine kinase"/>
    <property type="match status" value="1"/>
</dbReference>
<dbReference type="Pfam" id="PF02518">
    <property type="entry name" value="HATPase_c"/>
    <property type="match status" value="1"/>
</dbReference>
<dbReference type="RefSeq" id="WP_221249651.1">
    <property type="nucleotide sequence ID" value="NZ_AP024355.1"/>
</dbReference>
<evidence type="ECO:0000256" key="9">
    <source>
        <dbReference type="ARBA" id="ARBA00022840"/>
    </source>
</evidence>
<evidence type="ECO:0000256" key="6">
    <source>
        <dbReference type="ARBA" id="ARBA00022679"/>
    </source>
</evidence>
<name>A0ABN6E5Q4_9BACT</name>
<accession>A0ABN6E5Q4</accession>
<dbReference type="InterPro" id="IPR050980">
    <property type="entry name" value="2C_sensor_his_kinase"/>
</dbReference>
<keyword evidence="9" id="KW-0067">ATP-binding</keyword>
<evidence type="ECO:0000256" key="3">
    <source>
        <dbReference type="ARBA" id="ARBA00012438"/>
    </source>
</evidence>
<keyword evidence="10" id="KW-1133">Transmembrane helix</keyword>
<comment type="subcellular location">
    <subcellularLocation>
        <location evidence="2">Cell membrane</location>
        <topology evidence="2">Multi-pass membrane protein</topology>
    </subcellularLocation>
</comment>
<gene>
    <name evidence="12" type="ORF">DESUT3_33500</name>
</gene>
<keyword evidence="7" id="KW-0547">Nucleotide-binding</keyword>
<evidence type="ECO:0000256" key="10">
    <source>
        <dbReference type="SAM" id="Phobius"/>
    </source>
</evidence>
<dbReference type="PRINTS" id="PR00344">
    <property type="entry name" value="BCTRLSENSOR"/>
</dbReference>
<keyword evidence="10" id="KW-0472">Membrane</keyword>
<evidence type="ECO:0000256" key="1">
    <source>
        <dbReference type="ARBA" id="ARBA00000085"/>
    </source>
</evidence>
<keyword evidence="13" id="KW-1185">Reference proteome</keyword>
<feature type="transmembrane region" description="Helical" evidence="10">
    <location>
        <begin position="12"/>
        <end position="34"/>
    </location>
</feature>
<reference evidence="12 13" key="1">
    <citation type="journal article" date="2016" name="C (Basel)">
        <title>Selective Growth of and Electricity Production by Marine Exoelectrogenic Bacteria in Self-Aggregated Hydrogel of Microbially Reduced Graphene Oxide.</title>
        <authorList>
            <person name="Yoshida N."/>
            <person name="Goto Y."/>
            <person name="Miyata Y."/>
        </authorList>
    </citation>
    <scope>NUCLEOTIDE SEQUENCE [LARGE SCALE GENOMIC DNA]</scope>
    <source>
        <strain evidence="12 13">NIT-T3</strain>
    </source>
</reference>